<keyword evidence="3" id="KW-1185">Reference proteome</keyword>
<keyword evidence="2" id="KW-0966">Cell projection</keyword>
<protein>
    <submittedName>
        <fullName evidence="2">Flagellar motor rotation protein MotB</fullName>
    </submittedName>
</protein>
<organism evidence="2 3">
    <name type="scientific">Candidatus Hydrogenisulfobacillus filiaventi</name>
    <dbReference type="NCBI Taxonomy" id="2707344"/>
    <lineage>
        <taxon>Bacteria</taxon>
        <taxon>Bacillati</taxon>
        <taxon>Bacillota</taxon>
        <taxon>Clostridia</taxon>
        <taxon>Eubacteriales</taxon>
        <taxon>Clostridiales Family XVII. Incertae Sedis</taxon>
        <taxon>Candidatus Hydrogenisulfobacillus</taxon>
    </lineage>
</organism>
<feature type="region of interest" description="Disordered" evidence="1">
    <location>
        <begin position="36"/>
        <end position="67"/>
    </location>
</feature>
<evidence type="ECO:0000256" key="1">
    <source>
        <dbReference type="SAM" id="MobiDB-lite"/>
    </source>
</evidence>
<gene>
    <name evidence="2" type="ORF">R50_1921</name>
</gene>
<evidence type="ECO:0000313" key="2">
    <source>
        <dbReference type="EMBL" id="CAB1129418.1"/>
    </source>
</evidence>
<dbReference type="KEGG" id="hfv:R50_1921"/>
<keyword evidence="2" id="KW-0282">Flagellum</keyword>
<name>A0A6F8ZHZ9_9FIRM</name>
<evidence type="ECO:0000313" key="3">
    <source>
        <dbReference type="Proteomes" id="UP000503399"/>
    </source>
</evidence>
<dbReference type="Proteomes" id="UP000503399">
    <property type="component" value="Chromosome"/>
</dbReference>
<reference evidence="2 3" key="1">
    <citation type="submission" date="2020-02" db="EMBL/GenBank/DDBJ databases">
        <authorList>
            <person name="Hogendoorn C."/>
        </authorList>
    </citation>
    <scope>NUCLEOTIDE SEQUENCE [LARGE SCALE GENOMIC DNA]</scope>
    <source>
        <strain evidence="2">R501</strain>
    </source>
</reference>
<keyword evidence="2" id="KW-0969">Cilium</keyword>
<accession>A0A6F8ZHZ9</accession>
<sequence length="137" mass="15760">MASAPEFRLPSMRDWLRWLRREAVSVVHRRWTRSAPTPVQVAPPRSTVAEKPTSARTMAPPRFTASPASRAAAVRLRRWVEIQPPGSRITLSDAARAVPGVSRGLAWRTFRRLSDDGVLRVETWRTQRAERQIWIRR</sequence>
<proteinExistence type="predicted"/>
<dbReference type="EMBL" id="LR778114">
    <property type="protein sequence ID" value="CAB1129418.1"/>
    <property type="molecule type" value="Genomic_DNA"/>
</dbReference>
<dbReference type="AlphaFoldDB" id="A0A6F8ZHZ9"/>